<dbReference type="PANTHER" id="PTHR33989">
    <property type="match status" value="1"/>
</dbReference>
<keyword evidence="12" id="KW-1185">Reference proteome</keyword>
<evidence type="ECO:0000256" key="5">
    <source>
        <dbReference type="ARBA" id="ARBA00022692"/>
    </source>
</evidence>
<feature type="transmembrane region" description="Helical" evidence="9">
    <location>
        <begin position="190"/>
        <end position="210"/>
    </location>
</feature>
<evidence type="ECO:0000256" key="4">
    <source>
        <dbReference type="ARBA" id="ARBA00022597"/>
    </source>
</evidence>
<feature type="transmembrane region" description="Helical" evidence="9">
    <location>
        <begin position="396"/>
        <end position="426"/>
    </location>
</feature>
<sequence>METFNSFVEQKFMPIAAKMSSNKSLVAIRDGITLSMPLLIIGSIFMIIASFPIPGWEAWLGDIGIAGYLWKGVDGSFSLLGLIAAFGIAYSYSNQEKVDGVASGLISLASFITVTPYVNAATVALANPDLKLPEGLVVPGGITASYMAAKGVFVAILLGLISAIIYDWFIKHNIQIKLPDAVPPAVSRSFSAIIPGAVIISMWLAVYGFLDANHLPNLHELAQTIIGGPISLIGSNIIGVILVAGLNSLFWFVGIHGGSTVNAILKPTWIDNLATNVEAYQSGEPLKEIFTTPFMDNFVYIGGGGATIGLVLAIGWYARKKHGSQQTKALAPLTVIPGLFNINEPAMFGLPVVMNVTLLLPFVLAPMVNALVAWLAMSSGLVPLTRAEASWTMPPILSGFLTTGSIMGSILQIVLIMIDIALYLPFFMTMEKQFKKQEEKQG</sequence>
<organism evidence="11 12">
    <name type="scientific">Streptococcus merionis</name>
    <dbReference type="NCBI Taxonomy" id="400065"/>
    <lineage>
        <taxon>Bacteria</taxon>
        <taxon>Bacillati</taxon>
        <taxon>Bacillota</taxon>
        <taxon>Bacilli</taxon>
        <taxon>Lactobacillales</taxon>
        <taxon>Streptococcaceae</taxon>
        <taxon>Streptococcus</taxon>
    </lineage>
</organism>
<protein>
    <recommendedName>
        <fullName evidence="8">Permease IIC component</fullName>
    </recommendedName>
</protein>
<gene>
    <name evidence="11" type="primary">gmuC_5</name>
    <name evidence="11" type="ORF">SAMEA4412692_02048</name>
</gene>
<evidence type="ECO:0000256" key="6">
    <source>
        <dbReference type="ARBA" id="ARBA00022989"/>
    </source>
</evidence>
<feature type="transmembrane region" description="Helical" evidence="9">
    <location>
        <begin position="298"/>
        <end position="318"/>
    </location>
</feature>
<dbReference type="NCBIfam" id="TIGR00410">
    <property type="entry name" value="lacE"/>
    <property type="match status" value="1"/>
</dbReference>
<evidence type="ECO:0000256" key="2">
    <source>
        <dbReference type="ARBA" id="ARBA00022448"/>
    </source>
</evidence>
<feature type="domain" description="PTS EIIC type-3" evidence="10">
    <location>
        <begin position="8"/>
        <end position="426"/>
    </location>
</feature>
<comment type="function">
    <text evidence="8">The phosphoenolpyruvate-dependent sugar phosphotransferase system (PTS), a major carbohydrate active -transport system, catalyzes the phosphorylation of incoming sugar substrates concomitant with their translocation across the cell membrane.</text>
</comment>
<dbReference type="GO" id="GO:1901264">
    <property type="term" value="P:carbohydrate derivative transport"/>
    <property type="evidence" value="ECO:0007669"/>
    <property type="project" value="TreeGrafter"/>
</dbReference>
<feature type="transmembrane region" description="Helical" evidence="9">
    <location>
        <begin position="352"/>
        <end position="376"/>
    </location>
</feature>
<dbReference type="Proteomes" id="UP000215185">
    <property type="component" value="Chromosome 1"/>
</dbReference>
<feature type="transmembrane region" description="Helical" evidence="9">
    <location>
        <begin position="146"/>
        <end position="169"/>
    </location>
</feature>
<feature type="transmembrane region" description="Helical" evidence="9">
    <location>
        <begin position="73"/>
        <end position="93"/>
    </location>
</feature>
<keyword evidence="3 8" id="KW-1003">Cell membrane</keyword>
<reference evidence="11 12" key="1">
    <citation type="submission" date="2017-06" db="EMBL/GenBank/DDBJ databases">
        <authorList>
            <consortium name="Pathogen Informatics"/>
        </authorList>
    </citation>
    <scope>NUCLEOTIDE SEQUENCE [LARGE SCALE GENOMIC DNA]</scope>
    <source>
        <strain evidence="11 12">NCTC13788</strain>
    </source>
</reference>
<feature type="transmembrane region" description="Helical" evidence="9">
    <location>
        <begin position="105"/>
        <end position="126"/>
    </location>
</feature>
<keyword evidence="6 9" id="KW-1133">Transmembrane helix</keyword>
<keyword evidence="4 8" id="KW-0762">Sugar transport</keyword>
<feature type="transmembrane region" description="Helical" evidence="9">
    <location>
        <begin position="222"/>
        <end position="242"/>
    </location>
</feature>
<comment type="subcellular location">
    <subcellularLocation>
        <location evidence="1">Cell membrane</location>
        <topology evidence="1">Multi-pass membrane protein</topology>
    </subcellularLocation>
</comment>
<dbReference type="GO" id="GO:0005886">
    <property type="term" value="C:plasma membrane"/>
    <property type="evidence" value="ECO:0007669"/>
    <property type="project" value="UniProtKB-SubCell"/>
</dbReference>
<dbReference type="PROSITE" id="PS51105">
    <property type="entry name" value="PTS_EIIC_TYPE_3"/>
    <property type="match status" value="1"/>
</dbReference>
<dbReference type="GO" id="GO:0009401">
    <property type="term" value="P:phosphoenolpyruvate-dependent sugar phosphotransferase system"/>
    <property type="evidence" value="ECO:0007669"/>
    <property type="project" value="InterPro"/>
</dbReference>
<evidence type="ECO:0000256" key="3">
    <source>
        <dbReference type="ARBA" id="ARBA00022475"/>
    </source>
</evidence>
<feature type="transmembrane region" description="Helical" evidence="9">
    <location>
        <begin position="249"/>
        <end position="265"/>
    </location>
</feature>
<keyword evidence="5 9" id="KW-0812">Transmembrane</keyword>
<dbReference type="PANTHER" id="PTHR33989:SF4">
    <property type="entry name" value="PTS SYSTEM N,N'-DIACETYLCHITOBIOSE-SPECIFIC EIIC COMPONENT"/>
    <property type="match status" value="1"/>
</dbReference>
<dbReference type="GO" id="GO:0008982">
    <property type="term" value="F:protein-N(PI)-phosphohistidine-sugar phosphotransferase activity"/>
    <property type="evidence" value="ECO:0007669"/>
    <property type="project" value="UniProtKB-UniRule"/>
</dbReference>
<accession>A0A239T1B7</accession>
<keyword evidence="11" id="KW-0808">Transferase</keyword>
<name>A0A239T1B7_9STRE</name>
<evidence type="ECO:0000256" key="9">
    <source>
        <dbReference type="SAM" id="Phobius"/>
    </source>
</evidence>
<dbReference type="InterPro" id="IPR003352">
    <property type="entry name" value="PTS_EIIC"/>
</dbReference>
<evidence type="ECO:0000256" key="8">
    <source>
        <dbReference type="PIRNR" id="PIRNR006351"/>
    </source>
</evidence>
<dbReference type="InterPro" id="IPR004501">
    <property type="entry name" value="PTS_EIIC_3"/>
</dbReference>
<keyword evidence="2 8" id="KW-0813">Transport</keyword>
<evidence type="ECO:0000313" key="12">
    <source>
        <dbReference type="Proteomes" id="UP000215185"/>
    </source>
</evidence>
<proteinExistence type="predicted"/>
<dbReference type="eggNOG" id="COG1455">
    <property type="taxonomic scope" value="Bacteria"/>
</dbReference>
<keyword evidence="7 8" id="KW-0472">Membrane</keyword>
<dbReference type="AlphaFoldDB" id="A0A239T1B7"/>
<evidence type="ECO:0000256" key="1">
    <source>
        <dbReference type="ARBA" id="ARBA00004651"/>
    </source>
</evidence>
<dbReference type="PIRSF" id="PIRSF006351">
    <property type="entry name" value="PTS_EIIC-Cellobiose"/>
    <property type="match status" value="1"/>
</dbReference>
<dbReference type="STRING" id="1123308.GCA_000380085_02129"/>
<feature type="transmembrane region" description="Helical" evidence="9">
    <location>
        <begin position="32"/>
        <end position="53"/>
    </location>
</feature>
<evidence type="ECO:0000313" key="11">
    <source>
        <dbReference type="EMBL" id="SNU90898.1"/>
    </source>
</evidence>
<dbReference type="Pfam" id="PF02378">
    <property type="entry name" value="PTS_EIIC"/>
    <property type="match status" value="1"/>
</dbReference>
<dbReference type="OrthoDB" id="1550290at2"/>
<dbReference type="RefSeq" id="WP_018374681.1">
    <property type="nucleotide sequence ID" value="NZ_LT906439.1"/>
</dbReference>
<evidence type="ECO:0000256" key="7">
    <source>
        <dbReference type="ARBA" id="ARBA00023136"/>
    </source>
</evidence>
<dbReference type="InterPro" id="IPR004796">
    <property type="entry name" value="PTS_IIC_cello"/>
</dbReference>
<dbReference type="EMBL" id="LT906439">
    <property type="protein sequence ID" value="SNU90898.1"/>
    <property type="molecule type" value="Genomic_DNA"/>
</dbReference>
<evidence type="ECO:0000259" key="10">
    <source>
        <dbReference type="PROSITE" id="PS51105"/>
    </source>
</evidence>
<dbReference type="InterPro" id="IPR051088">
    <property type="entry name" value="PTS_Sugar-EIIC/EIIB"/>
</dbReference>
<dbReference type="KEGG" id="smen:SAMEA4412692_2048"/>